<gene>
    <name evidence="2" type="ORF">THAOC_19781</name>
</gene>
<protein>
    <submittedName>
        <fullName evidence="2">Uncharacterized protein</fullName>
    </submittedName>
</protein>
<dbReference type="Proteomes" id="UP000266841">
    <property type="component" value="Unassembled WGS sequence"/>
</dbReference>
<organism evidence="2 3">
    <name type="scientific">Thalassiosira oceanica</name>
    <name type="common">Marine diatom</name>
    <dbReference type="NCBI Taxonomy" id="159749"/>
    <lineage>
        <taxon>Eukaryota</taxon>
        <taxon>Sar</taxon>
        <taxon>Stramenopiles</taxon>
        <taxon>Ochrophyta</taxon>
        <taxon>Bacillariophyta</taxon>
        <taxon>Coscinodiscophyceae</taxon>
        <taxon>Thalassiosirophycidae</taxon>
        <taxon>Thalassiosirales</taxon>
        <taxon>Thalassiosiraceae</taxon>
        <taxon>Thalassiosira</taxon>
    </lineage>
</organism>
<feature type="compositionally biased region" description="Basic and acidic residues" evidence="1">
    <location>
        <begin position="36"/>
        <end position="67"/>
    </location>
</feature>
<feature type="compositionally biased region" description="Pro residues" evidence="1">
    <location>
        <begin position="300"/>
        <end position="310"/>
    </location>
</feature>
<evidence type="ECO:0000313" key="3">
    <source>
        <dbReference type="Proteomes" id="UP000266841"/>
    </source>
</evidence>
<proteinExistence type="predicted"/>
<evidence type="ECO:0000256" key="1">
    <source>
        <dbReference type="SAM" id="MobiDB-lite"/>
    </source>
</evidence>
<accession>K0S506</accession>
<name>K0S506_THAOC</name>
<evidence type="ECO:0000313" key="2">
    <source>
        <dbReference type="EMBL" id="EJK59939.1"/>
    </source>
</evidence>
<feature type="compositionally biased region" description="Basic residues" evidence="1">
    <location>
        <begin position="102"/>
        <end position="113"/>
    </location>
</feature>
<feature type="region of interest" description="Disordered" evidence="1">
    <location>
        <begin position="34"/>
        <end position="329"/>
    </location>
</feature>
<feature type="compositionally biased region" description="Low complexity" evidence="1">
    <location>
        <begin position="284"/>
        <end position="293"/>
    </location>
</feature>
<keyword evidence="3" id="KW-1185">Reference proteome</keyword>
<feature type="compositionally biased region" description="Polar residues" evidence="1">
    <location>
        <begin position="313"/>
        <end position="329"/>
    </location>
</feature>
<reference evidence="2 3" key="1">
    <citation type="journal article" date="2012" name="Genome Biol.">
        <title>Genome and low-iron response of an oceanic diatom adapted to chronic iron limitation.</title>
        <authorList>
            <person name="Lommer M."/>
            <person name="Specht M."/>
            <person name="Roy A.S."/>
            <person name="Kraemer L."/>
            <person name="Andreson R."/>
            <person name="Gutowska M.A."/>
            <person name="Wolf J."/>
            <person name="Bergner S.V."/>
            <person name="Schilhabel M.B."/>
            <person name="Klostermeier U.C."/>
            <person name="Beiko R.G."/>
            <person name="Rosenstiel P."/>
            <person name="Hippler M."/>
            <person name="Laroche J."/>
        </authorList>
    </citation>
    <scope>NUCLEOTIDE SEQUENCE [LARGE SCALE GENOMIC DNA]</scope>
    <source>
        <strain evidence="2 3">CCMP1005</strain>
    </source>
</reference>
<sequence>SPLRVPGVVLPRPRHEPLEVPVPHRRVVVPVVPPVLRRDHEAAPARRVHGQDGREASRPEGPDEPPERLGVLQAGGVVTAVAGELDGDPAAPQDVLPSSPLLRRHPRSRRRGRPSSPGGRRGARRSADVDGGARRRTCTGSRASRRPPAVSPPGGAGTTGRRPTSGRRWCRPRPMRGGGGGGGRGQDRVEDGAGAEEVVLRGGSVAGPSSPPLLLGQAPRPPATAPAVTFHTAHPLRSSSPQPPPTGDGNAPQVTTLHHRPHPEHSLQPTSNFWDRIPRSGGNRLPPRLLPPRVAHGRPPDPAPAGPIPPLFFSQSGEYATRASNYDTN</sequence>
<comment type="caution">
    <text evidence="2">The sequence shown here is derived from an EMBL/GenBank/DDBJ whole genome shotgun (WGS) entry which is preliminary data.</text>
</comment>
<feature type="compositionally biased region" description="Basic residues" evidence="1">
    <location>
        <begin position="164"/>
        <end position="174"/>
    </location>
</feature>
<dbReference type="EMBL" id="AGNL01021963">
    <property type="protein sequence ID" value="EJK59939.1"/>
    <property type="molecule type" value="Genomic_DNA"/>
</dbReference>
<dbReference type="AlphaFoldDB" id="K0S506"/>
<feature type="non-terminal residue" evidence="2">
    <location>
        <position position="1"/>
    </location>
</feature>